<dbReference type="PANTHER" id="PTHR46140">
    <property type="entry name" value="VACUOLAR TRANSPORTER CHAPERONE 1-RELATED"/>
    <property type="match status" value="1"/>
</dbReference>
<dbReference type="PANTHER" id="PTHR46140:SF1">
    <property type="entry name" value="VACUOLAR TRANSPORTER CHAPERONE COMPLEX SUBUNIT 4-RELATED"/>
    <property type="match status" value="1"/>
</dbReference>
<feature type="transmembrane region" description="Helical" evidence="5">
    <location>
        <begin position="71"/>
        <end position="94"/>
    </location>
</feature>
<dbReference type="EMBL" id="HBFK01019069">
    <property type="protein sequence ID" value="CAD8745312.1"/>
    <property type="molecule type" value="Transcribed_RNA"/>
</dbReference>
<proteinExistence type="predicted"/>
<reference evidence="7" key="1">
    <citation type="submission" date="2021-01" db="EMBL/GenBank/DDBJ databases">
        <authorList>
            <person name="Corre E."/>
            <person name="Pelletier E."/>
            <person name="Niang G."/>
            <person name="Scheremetjew M."/>
            <person name="Finn R."/>
            <person name="Kale V."/>
            <person name="Holt S."/>
            <person name="Cochrane G."/>
            <person name="Meng A."/>
            <person name="Brown T."/>
            <person name="Cohen L."/>
        </authorList>
    </citation>
    <scope>NUCLEOTIDE SEQUENCE</scope>
    <source>
        <strain evidence="7">CCMP441</strain>
    </source>
</reference>
<dbReference type="InterPro" id="IPR003807">
    <property type="entry name" value="DUF202"/>
</dbReference>
<evidence type="ECO:0000313" key="7">
    <source>
        <dbReference type="EMBL" id="CAD8745312.1"/>
    </source>
</evidence>
<dbReference type="GO" id="GO:0012505">
    <property type="term" value="C:endomembrane system"/>
    <property type="evidence" value="ECO:0007669"/>
    <property type="project" value="UniProtKB-SubCell"/>
</dbReference>
<feature type="transmembrane region" description="Helical" evidence="5">
    <location>
        <begin position="114"/>
        <end position="133"/>
    </location>
</feature>
<accession>A0A7S0TX61</accession>
<organism evidence="7">
    <name type="scientific">Hemiselmis andersenii</name>
    <name type="common">Cryptophyte alga</name>
    <dbReference type="NCBI Taxonomy" id="464988"/>
    <lineage>
        <taxon>Eukaryota</taxon>
        <taxon>Cryptophyceae</taxon>
        <taxon>Cryptomonadales</taxon>
        <taxon>Hemiselmidaceae</taxon>
        <taxon>Hemiselmis</taxon>
    </lineage>
</organism>
<evidence type="ECO:0000256" key="1">
    <source>
        <dbReference type="ARBA" id="ARBA00004127"/>
    </source>
</evidence>
<evidence type="ECO:0000256" key="4">
    <source>
        <dbReference type="ARBA" id="ARBA00023136"/>
    </source>
</evidence>
<dbReference type="InterPro" id="IPR051572">
    <property type="entry name" value="VTC_Complex_Subunit"/>
</dbReference>
<feature type="transmembrane region" description="Helical" evidence="5">
    <location>
        <begin position="38"/>
        <end position="59"/>
    </location>
</feature>
<evidence type="ECO:0000256" key="3">
    <source>
        <dbReference type="ARBA" id="ARBA00022989"/>
    </source>
</evidence>
<name>A0A7S0TX61_HEMAN</name>
<dbReference type="AlphaFoldDB" id="A0A7S0TX61"/>
<evidence type="ECO:0000256" key="5">
    <source>
        <dbReference type="SAM" id="Phobius"/>
    </source>
</evidence>
<keyword evidence="2 5" id="KW-0812">Transmembrane</keyword>
<sequence>MNVQQQTVGWHPIAWLNIQGSNLASNESKNLFANERTFIHWVHMSVVMGSIATGLLSFANRQKDKESQHAIQLLAALLIFSAISFIVYALGMFLWRRKVIALRLGNGEAPTGPLVLSSVFALCLVCIFFVGVVQPKT</sequence>
<dbReference type="Pfam" id="PF02656">
    <property type="entry name" value="DUF202"/>
    <property type="match status" value="1"/>
</dbReference>
<evidence type="ECO:0000259" key="6">
    <source>
        <dbReference type="Pfam" id="PF02656"/>
    </source>
</evidence>
<protein>
    <recommendedName>
        <fullName evidence="6">DUF202 domain-containing protein</fullName>
    </recommendedName>
</protein>
<gene>
    <name evidence="7" type="ORF">HAND1043_LOCUS11807</name>
</gene>
<comment type="subcellular location">
    <subcellularLocation>
        <location evidence="1">Endomembrane system</location>
        <topology evidence="1">Multi-pass membrane protein</topology>
    </subcellularLocation>
</comment>
<keyword evidence="4 5" id="KW-0472">Membrane</keyword>
<evidence type="ECO:0000256" key="2">
    <source>
        <dbReference type="ARBA" id="ARBA00022692"/>
    </source>
</evidence>
<keyword evidence="3 5" id="KW-1133">Transmembrane helix</keyword>
<feature type="domain" description="DUF202" evidence="6">
    <location>
        <begin position="29"/>
        <end position="98"/>
    </location>
</feature>